<protein>
    <submittedName>
        <fullName evidence="2">Uncharacterized protein</fullName>
    </submittedName>
</protein>
<feature type="compositionally biased region" description="Basic and acidic residues" evidence="1">
    <location>
        <begin position="98"/>
        <end position="110"/>
    </location>
</feature>
<reference evidence="2 3" key="1">
    <citation type="submission" date="2024-02" db="EMBL/GenBank/DDBJ databases">
        <authorList>
            <person name="Chen Y."/>
            <person name="Shah S."/>
            <person name="Dougan E. K."/>
            <person name="Thang M."/>
            <person name="Chan C."/>
        </authorList>
    </citation>
    <scope>NUCLEOTIDE SEQUENCE [LARGE SCALE GENOMIC DNA]</scope>
</reference>
<sequence>MEYIEWILASLLASLDPGFHSRGKTSTRRQCEVRKIRHSRRARSCFASLKCFGFIQGERKQLNGCRDAVTPVLSNALPELRRIYRVDIQRAVPAVPTLDRRSRWQEDHRSGQSQGRAEKSGGTLKGEVPKGSCPFAKASES</sequence>
<dbReference type="Proteomes" id="UP001642464">
    <property type="component" value="Unassembled WGS sequence"/>
</dbReference>
<name>A0ABP0PYL5_9DINO</name>
<proteinExistence type="predicted"/>
<evidence type="ECO:0000313" key="3">
    <source>
        <dbReference type="Proteomes" id="UP001642464"/>
    </source>
</evidence>
<comment type="caution">
    <text evidence="2">The sequence shown here is derived from an EMBL/GenBank/DDBJ whole genome shotgun (WGS) entry which is preliminary data.</text>
</comment>
<evidence type="ECO:0000256" key="1">
    <source>
        <dbReference type="SAM" id="MobiDB-lite"/>
    </source>
</evidence>
<feature type="region of interest" description="Disordered" evidence="1">
    <location>
        <begin position="97"/>
        <end position="141"/>
    </location>
</feature>
<evidence type="ECO:0000313" key="2">
    <source>
        <dbReference type="EMBL" id="CAK9080556.1"/>
    </source>
</evidence>
<keyword evidence="3" id="KW-1185">Reference proteome</keyword>
<gene>
    <name evidence="2" type="ORF">SCF082_LOCUS38387</name>
</gene>
<organism evidence="2 3">
    <name type="scientific">Durusdinium trenchii</name>
    <dbReference type="NCBI Taxonomy" id="1381693"/>
    <lineage>
        <taxon>Eukaryota</taxon>
        <taxon>Sar</taxon>
        <taxon>Alveolata</taxon>
        <taxon>Dinophyceae</taxon>
        <taxon>Suessiales</taxon>
        <taxon>Symbiodiniaceae</taxon>
        <taxon>Durusdinium</taxon>
    </lineage>
</organism>
<accession>A0ABP0PYL5</accession>
<dbReference type="EMBL" id="CAXAMM010038740">
    <property type="protein sequence ID" value="CAK9080556.1"/>
    <property type="molecule type" value="Genomic_DNA"/>
</dbReference>